<dbReference type="PRINTS" id="PR00116">
    <property type="entry name" value="ARGINASE"/>
</dbReference>
<dbReference type="PANTHER" id="PTHR11358">
    <property type="entry name" value="ARGINASE/AGMATINASE"/>
    <property type="match status" value="1"/>
</dbReference>
<keyword evidence="3" id="KW-0464">Manganese</keyword>
<gene>
    <name evidence="5" type="ORF">HELGO_WM17902</name>
</gene>
<dbReference type="SUPFAM" id="SSF52768">
    <property type="entry name" value="Arginase/deacetylase"/>
    <property type="match status" value="1"/>
</dbReference>
<dbReference type="CDD" id="cd11593">
    <property type="entry name" value="Agmatinase-like_2"/>
    <property type="match status" value="1"/>
</dbReference>
<comment type="cofactor">
    <cofactor evidence="3">
        <name>Mn(2+)</name>
        <dbReference type="ChEBI" id="CHEBI:29035"/>
    </cofactor>
    <text evidence="3">Binds 2 manganese ions per subunit.</text>
</comment>
<organism evidence="5">
    <name type="scientific">uncultured Aureispira sp</name>
    <dbReference type="NCBI Taxonomy" id="1331704"/>
    <lineage>
        <taxon>Bacteria</taxon>
        <taxon>Pseudomonadati</taxon>
        <taxon>Bacteroidota</taxon>
        <taxon>Saprospiria</taxon>
        <taxon>Saprospirales</taxon>
        <taxon>Saprospiraceae</taxon>
        <taxon>Aureispira</taxon>
        <taxon>environmental samples</taxon>
    </lineage>
</organism>
<feature type="binding site" evidence="3">
    <location>
        <position position="148"/>
    </location>
    <ligand>
        <name>Mn(2+)</name>
        <dbReference type="ChEBI" id="CHEBI:29035"/>
        <label>1</label>
    </ligand>
</feature>
<keyword evidence="2 5" id="KW-0378">Hydrolase</keyword>
<dbReference type="GO" id="GO:0033389">
    <property type="term" value="P:putrescine biosynthetic process from arginine, via agmatine"/>
    <property type="evidence" value="ECO:0007669"/>
    <property type="project" value="TreeGrafter"/>
</dbReference>
<dbReference type="Gene3D" id="3.40.800.10">
    <property type="entry name" value="Ureohydrolase domain"/>
    <property type="match status" value="1"/>
</dbReference>
<dbReference type="PANTHER" id="PTHR11358:SF26">
    <property type="entry name" value="GUANIDINO ACID HYDROLASE, MITOCHONDRIAL"/>
    <property type="match status" value="1"/>
</dbReference>
<accession>A0A6S6TGF1</accession>
<feature type="binding site" evidence="3">
    <location>
        <position position="266"/>
    </location>
    <ligand>
        <name>Mn(2+)</name>
        <dbReference type="ChEBI" id="CHEBI:29035"/>
        <label>1</label>
    </ligand>
</feature>
<evidence type="ECO:0000256" key="4">
    <source>
        <dbReference type="PROSITE-ProRule" id="PRU00742"/>
    </source>
</evidence>
<sequence length="339" mass="37972">MQKEFDPNGYAIKNGNFIGLPYNEETAKIILLPVPWEATVSYAAGTAFGPSNILEASYQLDLVDWKFGNAWKTPIYMAPINASVQALSDETRALAIQHINNLEQAKAIDSSLIDRVNNNSQQLNTWVYEQTKALLKKGKKIGLVGGEHSVPFGYLKALAEEEGEFGILQIDAHFDLRVAYEDFTYSHASIFYNVLEQIPQVTQLTQVGIRDACQDEFDYVHAHSNRVTLYGMNYIREQVYMQVQTYHEICQQIIDSLPEKVYISFDIDGLDPKLCPNTGTPVPEGLEFMEAVHLLHQIINSGRTIIGFDLCEVGSASTWDGNVGARILYKLAVLLGRCL</sequence>
<reference evidence="5" key="1">
    <citation type="submission" date="2020-01" db="EMBL/GenBank/DDBJ databases">
        <authorList>
            <person name="Meier V. D."/>
            <person name="Meier V D."/>
        </authorList>
    </citation>
    <scope>NUCLEOTIDE SEQUENCE</scope>
    <source>
        <strain evidence="5">HLG_WM_MAG_10</strain>
    </source>
</reference>
<dbReference type="EC" id="3.5.3.11" evidence="5"/>
<dbReference type="PROSITE" id="PS51409">
    <property type="entry name" value="ARGINASE_2"/>
    <property type="match status" value="1"/>
</dbReference>
<comment type="similarity">
    <text evidence="4">Belongs to the arginase family.</text>
</comment>
<dbReference type="EMBL" id="CACVAQ010000279">
    <property type="protein sequence ID" value="CAA6819952.1"/>
    <property type="molecule type" value="Genomic_DNA"/>
</dbReference>
<dbReference type="AlphaFoldDB" id="A0A6S6TGF1"/>
<proteinExistence type="inferred from homology"/>
<evidence type="ECO:0000313" key="5">
    <source>
        <dbReference type="EMBL" id="CAA6819952.1"/>
    </source>
</evidence>
<dbReference type="Pfam" id="PF00491">
    <property type="entry name" value="Arginase"/>
    <property type="match status" value="1"/>
</dbReference>
<keyword evidence="1 3" id="KW-0479">Metal-binding</keyword>
<name>A0A6S6TGF1_9BACT</name>
<dbReference type="GO" id="GO:0046872">
    <property type="term" value="F:metal ion binding"/>
    <property type="evidence" value="ECO:0007669"/>
    <property type="project" value="UniProtKB-KW"/>
</dbReference>
<dbReference type="InterPro" id="IPR023696">
    <property type="entry name" value="Ureohydrolase_dom_sf"/>
</dbReference>
<dbReference type="PIRSF" id="PIRSF036979">
    <property type="entry name" value="Arginase"/>
    <property type="match status" value="1"/>
</dbReference>
<feature type="binding site" evidence="3">
    <location>
        <position position="268"/>
    </location>
    <ligand>
        <name>Mn(2+)</name>
        <dbReference type="ChEBI" id="CHEBI:29035"/>
        <label>1</label>
    </ligand>
</feature>
<dbReference type="GO" id="GO:0008783">
    <property type="term" value="F:agmatinase activity"/>
    <property type="evidence" value="ECO:0007669"/>
    <property type="project" value="UniProtKB-EC"/>
</dbReference>
<feature type="binding site" evidence="3">
    <location>
        <position position="175"/>
    </location>
    <ligand>
        <name>Mn(2+)</name>
        <dbReference type="ChEBI" id="CHEBI:29035"/>
        <label>1</label>
    </ligand>
</feature>
<protein>
    <submittedName>
        <fullName evidence="5">Agmatinase (EC)</fullName>
        <ecNumber evidence="5">3.5.3.11</ecNumber>
    </submittedName>
</protein>
<evidence type="ECO:0000256" key="1">
    <source>
        <dbReference type="ARBA" id="ARBA00022723"/>
    </source>
</evidence>
<evidence type="ECO:0000256" key="3">
    <source>
        <dbReference type="PIRSR" id="PIRSR036979-1"/>
    </source>
</evidence>
<feature type="binding site" evidence="3">
    <location>
        <position position="173"/>
    </location>
    <ligand>
        <name>Mn(2+)</name>
        <dbReference type="ChEBI" id="CHEBI:29035"/>
        <label>1</label>
    </ligand>
</feature>
<evidence type="ECO:0000256" key="2">
    <source>
        <dbReference type="ARBA" id="ARBA00022801"/>
    </source>
</evidence>
<feature type="binding site" evidence="3">
    <location>
        <position position="171"/>
    </location>
    <ligand>
        <name>Mn(2+)</name>
        <dbReference type="ChEBI" id="CHEBI:29035"/>
        <label>1</label>
    </ligand>
</feature>
<dbReference type="InterPro" id="IPR006035">
    <property type="entry name" value="Ureohydrolase"/>
</dbReference>